<evidence type="ECO:0000256" key="5">
    <source>
        <dbReference type="ARBA" id="ARBA00023065"/>
    </source>
</evidence>
<keyword evidence="3" id="KW-0997">Cell inner membrane</keyword>
<dbReference type="NCBIfam" id="NF004402">
    <property type="entry name" value="PRK05758.2-2"/>
    <property type="match status" value="1"/>
</dbReference>
<keyword evidence="2 9" id="KW-0813">Transport</keyword>
<dbReference type="GO" id="GO:0045259">
    <property type="term" value="C:proton-transporting ATP synthase complex"/>
    <property type="evidence" value="ECO:0007669"/>
    <property type="project" value="UniProtKB-KW"/>
</dbReference>
<evidence type="ECO:0000256" key="4">
    <source>
        <dbReference type="ARBA" id="ARBA00022781"/>
    </source>
</evidence>
<dbReference type="Proteomes" id="UP000252199">
    <property type="component" value="Unassembled WGS sequence"/>
</dbReference>
<dbReference type="GO" id="GO:0005886">
    <property type="term" value="C:plasma membrane"/>
    <property type="evidence" value="ECO:0007669"/>
    <property type="project" value="UniProtKB-SubCell"/>
</dbReference>
<keyword evidence="8 9" id="KW-0066">ATP synthesis</keyword>
<dbReference type="GO" id="GO:0046933">
    <property type="term" value="F:proton-transporting ATP synthase activity, rotational mechanism"/>
    <property type="evidence" value="ECO:0007669"/>
    <property type="project" value="UniProtKB-UniRule"/>
</dbReference>
<comment type="caution">
    <text evidence="10">The sequence shown here is derived from an EMBL/GenBank/DDBJ whole genome shotgun (WGS) entry which is preliminary data.</text>
</comment>
<comment type="subcellular location">
    <subcellularLocation>
        <location evidence="9">Cell membrane</location>
        <topology evidence="9">Peripheral membrane protein</topology>
    </subcellularLocation>
    <subcellularLocation>
        <location evidence="1">Membrane</location>
    </subcellularLocation>
</comment>
<comment type="function">
    <text evidence="9">This protein is part of the stalk that links CF(0) to CF(1). It either transmits conformational changes from CF(0) to CF(1) or is implicated in proton conduction.</text>
</comment>
<keyword evidence="5 9" id="KW-0406">Ion transport</keyword>
<comment type="function">
    <text evidence="9">F(1)F(0) ATP synthase produces ATP from ADP in the presence of a proton or sodium gradient. F-type ATPases consist of two structural domains, F(1) containing the extramembraneous catalytic core and F(0) containing the membrane proton channel, linked together by a central stalk and a peripheral stalk. During catalysis, ATP synthesis in the catalytic domain of F(1) is coupled via a rotary mechanism of the central stalk subunits to proton translocation.</text>
</comment>
<evidence type="ECO:0000256" key="3">
    <source>
        <dbReference type="ARBA" id="ARBA00022519"/>
    </source>
</evidence>
<organism evidence="10 11">
    <name type="scientific">Vibrio paracholerae</name>
    <dbReference type="NCBI Taxonomy" id="650003"/>
    <lineage>
        <taxon>Bacteria</taxon>
        <taxon>Pseudomonadati</taxon>
        <taxon>Pseudomonadota</taxon>
        <taxon>Gammaproteobacteria</taxon>
        <taxon>Vibrionales</taxon>
        <taxon>Vibrionaceae</taxon>
        <taxon>Vibrio</taxon>
    </lineage>
</organism>
<proteinExistence type="inferred from homology"/>
<evidence type="ECO:0000256" key="8">
    <source>
        <dbReference type="ARBA" id="ARBA00023310"/>
    </source>
</evidence>
<dbReference type="EMBL" id="QKKU01000123">
    <property type="protein sequence ID" value="RBM60806.1"/>
    <property type="molecule type" value="Genomic_DNA"/>
</dbReference>
<protein>
    <recommendedName>
        <fullName evidence="9">ATP synthase subunit delta</fullName>
    </recommendedName>
    <alternativeName>
        <fullName evidence="9">ATP synthase F(1) sector subunit delta</fullName>
    </alternativeName>
    <alternativeName>
        <fullName evidence="9">F-type ATPase subunit delta</fullName>
        <shortName evidence="9">F-ATPase subunit delta</shortName>
    </alternativeName>
</protein>
<evidence type="ECO:0000256" key="2">
    <source>
        <dbReference type="ARBA" id="ARBA00022448"/>
    </source>
</evidence>
<dbReference type="Pfam" id="PF00213">
    <property type="entry name" value="OSCP"/>
    <property type="match status" value="1"/>
</dbReference>
<gene>
    <name evidence="9" type="primary">atpH</name>
    <name evidence="10" type="ORF">DLR72_17445</name>
</gene>
<evidence type="ECO:0000256" key="1">
    <source>
        <dbReference type="ARBA" id="ARBA00004370"/>
    </source>
</evidence>
<dbReference type="AlphaFoldDB" id="A0ABD7FR21"/>
<dbReference type="InterPro" id="IPR026015">
    <property type="entry name" value="ATP_synth_OSCP/delta_N_sf"/>
</dbReference>
<dbReference type="GeneID" id="89515488"/>
<sequence>MSDVTTIARPYAKAAFGYAKDFGVVEQWSAMLDLATQMSSVPELSSAAFSLQPQQLLQVYQDVAGEHFDQPMYNFLMVLMENRRMAVLTEISQQFQKLATSSLGIKEVDVVSSSTLSDVQVTQLTRNLENHYNCQVKLNCRIDSNLIGGTVIRVGDKILDNSLLGRINRLKDVMKS</sequence>
<evidence type="ECO:0000313" key="11">
    <source>
        <dbReference type="Proteomes" id="UP000252199"/>
    </source>
</evidence>
<dbReference type="InterPro" id="IPR000711">
    <property type="entry name" value="ATPase_OSCP/dsu"/>
</dbReference>
<comment type="similarity">
    <text evidence="9">Belongs to the ATPase delta chain family.</text>
</comment>
<keyword evidence="9" id="KW-1003">Cell membrane</keyword>
<dbReference type="SUPFAM" id="SSF47928">
    <property type="entry name" value="N-terminal domain of the delta subunit of the F1F0-ATP synthase"/>
    <property type="match status" value="1"/>
</dbReference>
<evidence type="ECO:0000256" key="6">
    <source>
        <dbReference type="ARBA" id="ARBA00023136"/>
    </source>
</evidence>
<evidence type="ECO:0000256" key="9">
    <source>
        <dbReference type="HAMAP-Rule" id="MF_01416"/>
    </source>
</evidence>
<dbReference type="PANTHER" id="PTHR11910">
    <property type="entry name" value="ATP SYNTHASE DELTA CHAIN"/>
    <property type="match status" value="1"/>
</dbReference>
<keyword evidence="7 9" id="KW-0139">CF(1)</keyword>
<reference evidence="10 11" key="1">
    <citation type="submission" date="2018-06" db="EMBL/GenBank/DDBJ databases">
        <title>Draft genome sequences of nine Vibrio sp. clinical isolates from across the United States representing the closest known relative of Vibrio cholerae.</title>
        <authorList>
            <person name="Islam M.T."/>
            <person name="Liang K."/>
            <person name="Im M.S."/>
            <person name="Winkjer J."/>
            <person name="Busby S."/>
            <person name="Batra D."/>
            <person name="Rowe L."/>
            <person name="Tarr C.L."/>
            <person name="Boucher Y."/>
        </authorList>
    </citation>
    <scope>NUCLEOTIDE SEQUENCE [LARGE SCALE GENOMIC DNA]</scope>
    <source>
        <strain evidence="10 11">2017V-1110</strain>
    </source>
</reference>
<dbReference type="RefSeq" id="WP_071178279.1">
    <property type="nucleotide sequence ID" value="NZ_CAWMWZ010000063.1"/>
</dbReference>
<dbReference type="Gene3D" id="1.10.520.20">
    <property type="entry name" value="N-terminal domain of the delta subunit of the F1F0-ATP synthase"/>
    <property type="match status" value="1"/>
</dbReference>
<accession>A0ABD7FR21</accession>
<dbReference type="HAMAP" id="MF_01416">
    <property type="entry name" value="ATP_synth_delta_bact"/>
    <property type="match status" value="1"/>
</dbReference>
<evidence type="ECO:0000313" key="10">
    <source>
        <dbReference type="EMBL" id="RBM60806.1"/>
    </source>
</evidence>
<keyword evidence="6 9" id="KW-0472">Membrane</keyword>
<evidence type="ECO:0000256" key="7">
    <source>
        <dbReference type="ARBA" id="ARBA00023196"/>
    </source>
</evidence>
<keyword evidence="4 9" id="KW-0375">Hydrogen ion transport</keyword>
<dbReference type="NCBIfam" id="TIGR01145">
    <property type="entry name" value="ATP_synt_delta"/>
    <property type="match status" value="1"/>
</dbReference>
<name>A0ABD7FR21_9VIBR</name>
<dbReference type="PRINTS" id="PR00125">
    <property type="entry name" value="ATPASEDELTA"/>
</dbReference>